<proteinExistence type="inferred from homology"/>
<evidence type="ECO:0000259" key="9">
    <source>
        <dbReference type="PROSITE" id="PS50850"/>
    </source>
</evidence>
<dbReference type="SUPFAM" id="SSF103473">
    <property type="entry name" value="MFS general substrate transporter"/>
    <property type="match status" value="1"/>
</dbReference>
<evidence type="ECO:0000256" key="2">
    <source>
        <dbReference type="ARBA" id="ARBA00022448"/>
    </source>
</evidence>
<keyword evidence="4 8" id="KW-0812">Transmembrane</keyword>
<keyword evidence="6 8" id="KW-0472">Membrane</keyword>
<feature type="transmembrane region" description="Helical" evidence="8">
    <location>
        <begin position="447"/>
        <end position="472"/>
    </location>
</feature>
<dbReference type="FunFam" id="1.20.1250.20:FF:000266">
    <property type="entry name" value="MFS multidrug transporter, putative"/>
    <property type="match status" value="1"/>
</dbReference>
<evidence type="ECO:0000256" key="8">
    <source>
        <dbReference type="SAM" id="Phobius"/>
    </source>
</evidence>
<keyword evidence="2" id="KW-0813">Transport</keyword>
<comment type="caution">
    <text evidence="10">The sequence shown here is derived from an EMBL/GenBank/DDBJ whole genome shotgun (WGS) entry which is preliminary data.</text>
</comment>
<reference evidence="10" key="1">
    <citation type="submission" date="2021-10" db="EMBL/GenBank/DDBJ databases">
        <authorList>
            <person name="Piombo E."/>
        </authorList>
    </citation>
    <scope>NUCLEOTIDE SEQUENCE</scope>
</reference>
<evidence type="ECO:0000256" key="3">
    <source>
        <dbReference type="ARBA" id="ARBA00022475"/>
    </source>
</evidence>
<evidence type="ECO:0000256" key="7">
    <source>
        <dbReference type="ARBA" id="ARBA00038459"/>
    </source>
</evidence>
<feature type="transmembrane region" description="Helical" evidence="8">
    <location>
        <begin position="312"/>
        <end position="336"/>
    </location>
</feature>
<feature type="transmembrane region" description="Helical" evidence="8">
    <location>
        <begin position="204"/>
        <end position="223"/>
    </location>
</feature>
<keyword evidence="5 8" id="KW-1133">Transmembrane helix</keyword>
<feature type="transmembrane region" description="Helical" evidence="8">
    <location>
        <begin position="235"/>
        <end position="256"/>
    </location>
</feature>
<comment type="similarity">
    <text evidence="7">Belongs to the major facilitator superfamily. DHA1 family. Polyamines/proton antiporter (TC 2.A.1.2.16) subfamily.</text>
</comment>
<keyword evidence="3" id="KW-1003">Cell membrane</keyword>
<dbReference type="Gene3D" id="1.20.1250.20">
    <property type="entry name" value="MFS general substrate transporter like domains"/>
    <property type="match status" value="1"/>
</dbReference>
<feature type="transmembrane region" description="Helical" evidence="8">
    <location>
        <begin position="172"/>
        <end position="192"/>
    </location>
</feature>
<dbReference type="AlphaFoldDB" id="A0A9P0ENE1"/>
<feature type="transmembrane region" description="Helical" evidence="8">
    <location>
        <begin position="147"/>
        <end position="166"/>
    </location>
</feature>
<gene>
    <name evidence="10" type="ORF">CSOL1703_00005646</name>
</gene>
<evidence type="ECO:0000313" key="10">
    <source>
        <dbReference type="EMBL" id="CAH0053770.1"/>
    </source>
</evidence>
<organism evidence="10 11">
    <name type="scientific">Clonostachys solani</name>
    <dbReference type="NCBI Taxonomy" id="160281"/>
    <lineage>
        <taxon>Eukaryota</taxon>
        <taxon>Fungi</taxon>
        <taxon>Dikarya</taxon>
        <taxon>Ascomycota</taxon>
        <taxon>Pezizomycotina</taxon>
        <taxon>Sordariomycetes</taxon>
        <taxon>Hypocreomycetidae</taxon>
        <taxon>Hypocreales</taxon>
        <taxon>Bionectriaceae</taxon>
        <taxon>Clonostachys</taxon>
    </lineage>
</organism>
<dbReference type="GO" id="GO:0022857">
    <property type="term" value="F:transmembrane transporter activity"/>
    <property type="evidence" value="ECO:0007669"/>
    <property type="project" value="InterPro"/>
</dbReference>
<feature type="transmembrane region" description="Helical" evidence="8">
    <location>
        <begin position="416"/>
        <end position="440"/>
    </location>
</feature>
<accession>A0A9P0ENE1</accession>
<protein>
    <recommendedName>
        <fullName evidence="9">Major facilitator superfamily (MFS) profile domain-containing protein</fullName>
    </recommendedName>
</protein>
<sequence>MARLNSPSSTTLEGAAESQPIEQNTKISYVRGMLDLAGVTDAVLNHHYVGQGTEESPYIVEFLPDDPWNPVGFSRSRKWLITIVQAVATLSVSFASSAFSGGISTVLTEFRVSQEVAILGVSMFVLGFAIGPLIWAPLSEIYGRQMLFFITYMALTAFEAGAAGAPNIESLVILRFLAGAFGSSPLTNAGAVIADMFKAEERGIAMGIFAMAPFLGPAIGPIAGGFLGEKHGWRWVQGMIAIFNGVLWIVSTVVYPETYSPVILKKRAKILSEKTGKAYMSKLDIGQPQMAISAQLKAALVRPWVLLFAEPIVLITSVYMAIIYGTLYLCFAAFPIVYQMGRGWSPGIGGLAFIGIAVGMTIAVAGVIFDNKRYTDTAAKHGGNPPPEARLPPGMVGSLLVPIGMFWFAWTNSSDIHWSVSIIGSGVFGSGIVLIFLSLMAYLVDTYVIYAASVLAANSVLRSVFGAVFPLFTPYMYEDLGIHWASSIPAFLAAACVPFPFLFYYYGDRIRARGKYALEAETLLNRTRSKRGDESEEGLNREEIRLERIMSNTHTV</sequence>
<feature type="transmembrane region" description="Helical" evidence="8">
    <location>
        <begin position="484"/>
        <end position="506"/>
    </location>
</feature>
<dbReference type="InterPro" id="IPR036259">
    <property type="entry name" value="MFS_trans_sf"/>
</dbReference>
<name>A0A9P0ENE1_9HYPO</name>
<comment type="subcellular location">
    <subcellularLocation>
        <location evidence="1">Cell membrane</location>
        <topology evidence="1">Multi-pass membrane protein</topology>
    </subcellularLocation>
</comment>
<evidence type="ECO:0000313" key="11">
    <source>
        <dbReference type="Proteomes" id="UP000775872"/>
    </source>
</evidence>
<dbReference type="PANTHER" id="PTHR23502">
    <property type="entry name" value="MAJOR FACILITATOR SUPERFAMILY"/>
    <property type="match status" value="1"/>
</dbReference>
<dbReference type="EMBL" id="CABFOC020000045">
    <property type="protein sequence ID" value="CAH0053770.1"/>
    <property type="molecule type" value="Genomic_DNA"/>
</dbReference>
<feature type="transmembrane region" description="Helical" evidence="8">
    <location>
        <begin position="79"/>
        <end position="104"/>
    </location>
</feature>
<dbReference type="Pfam" id="PF07690">
    <property type="entry name" value="MFS_1"/>
    <property type="match status" value="1"/>
</dbReference>
<dbReference type="InterPro" id="IPR011701">
    <property type="entry name" value="MFS"/>
</dbReference>
<feature type="domain" description="Major facilitator superfamily (MFS) profile" evidence="9">
    <location>
        <begin position="81"/>
        <end position="511"/>
    </location>
</feature>
<feature type="transmembrane region" description="Helical" evidence="8">
    <location>
        <begin position="116"/>
        <end position="135"/>
    </location>
</feature>
<dbReference type="CDD" id="cd17323">
    <property type="entry name" value="MFS_Tpo1_MDR_like"/>
    <property type="match status" value="1"/>
</dbReference>
<evidence type="ECO:0000256" key="1">
    <source>
        <dbReference type="ARBA" id="ARBA00004651"/>
    </source>
</evidence>
<keyword evidence="11" id="KW-1185">Reference proteome</keyword>
<dbReference type="PANTHER" id="PTHR23502:SF186">
    <property type="entry name" value="MAJOR FACILITATOR SUPERFAMILY (MFS) PROFILE DOMAIN-CONTAINING PROTEIN"/>
    <property type="match status" value="1"/>
</dbReference>
<dbReference type="InterPro" id="IPR020846">
    <property type="entry name" value="MFS_dom"/>
</dbReference>
<evidence type="ECO:0000256" key="5">
    <source>
        <dbReference type="ARBA" id="ARBA00022989"/>
    </source>
</evidence>
<dbReference type="OrthoDB" id="446368at2759"/>
<dbReference type="PROSITE" id="PS50850">
    <property type="entry name" value="MFS"/>
    <property type="match status" value="1"/>
</dbReference>
<dbReference type="GO" id="GO:0005886">
    <property type="term" value="C:plasma membrane"/>
    <property type="evidence" value="ECO:0007669"/>
    <property type="project" value="UniProtKB-SubCell"/>
</dbReference>
<dbReference type="Proteomes" id="UP000775872">
    <property type="component" value="Unassembled WGS sequence"/>
</dbReference>
<feature type="transmembrane region" description="Helical" evidence="8">
    <location>
        <begin position="348"/>
        <end position="369"/>
    </location>
</feature>
<evidence type="ECO:0000256" key="4">
    <source>
        <dbReference type="ARBA" id="ARBA00022692"/>
    </source>
</evidence>
<evidence type="ECO:0000256" key="6">
    <source>
        <dbReference type="ARBA" id="ARBA00023136"/>
    </source>
</evidence>